<evidence type="ECO:0000256" key="6">
    <source>
        <dbReference type="ARBA" id="ARBA00022833"/>
    </source>
</evidence>
<evidence type="ECO:0000259" key="11">
    <source>
        <dbReference type="SMART" id="SM00228"/>
    </source>
</evidence>
<dbReference type="AlphaFoldDB" id="A0A381S5W4"/>
<keyword evidence="4 10" id="KW-0812">Transmembrane</keyword>
<dbReference type="PANTHER" id="PTHR42837">
    <property type="entry name" value="REGULATOR OF SIGMA-E PROTEASE RSEP"/>
    <property type="match status" value="1"/>
</dbReference>
<dbReference type="GO" id="GO:0004222">
    <property type="term" value="F:metalloendopeptidase activity"/>
    <property type="evidence" value="ECO:0007669"/>
    <property type="project" value="InterPro"/>
</dbReference>
<evidence type="ECO:0000256" key="5">
    <source>
        <dbReference type="ARBA" id="ARBA00022801"/>
    </source>
</evidence>
<feature type="transmembrane region" description="Helical" evidence="10">
    <location>
        <begin position="362"/>
        <end position="380"/>
    </location>
</feature>
<evidence type="ECO:0000256" key="1">
    <source>
        <dbReference type="ARBA" id="ARBA00001947"/>
    </source>
</evidence>
<keyword evidence="5" id="KW-0378">Hydrolase</keyword>
<dbReference type="Pfam" id="PF17820">
    <property type="entry name" value="PDZ_6"/>
    <property type="match status" value="1"/>
</dbReference>
<dbReference type="InterPro" id="IPR001478">
    <property type="entry name" value="PDZ"/>
</dbReference>
<evidence type="ECO:0000256" key="8">
    <source>
        <dbReference type="ARBA" id="ARBA00023049"/>
    </source>
</evidence>
<comment type="subcellular location">
    <subcellularLocation>
        <location evidence="2">Membrane</location>
        <topology evidence="2">Multi-pass membrane protein</topology>
    </subcellularLocation>
</comment>
<dbReference type="InterPro" id="IPR036034">
    <property type="entry name" value="PDZ_sf"/>
</dbReference>
<dbReference type="Pfam" id="PF02163">
    <property type="entry name" value="Peptidase_M50"/>
    <property type="match status" value="2"/>
</dbReference>
<evidence type="ECO:0000256" key="2">
    <source>
        <dbReference type="ARBA" id="ARBA00004141"/>
    </source>
</evidence>
<name>A0A381S5W4_9ZZZZ</name>
<keyword evidence="6" id="KW-0862">Zinc</keyword>
<feature type="non-terminal residue" evidence="12">
    <location>
        <position position="1"/>
    </location>
</feature>
<dbReference type="SUPFAM" id="SSF50156">
    <property type="entry name" value="PDZ domain-like"/>
    <property type="match status" value="1"/>
</dbReference>
<dbReference type="InterPro" id="IPR041489">
    <property type="entry name" value="PDZ_6"/>
</dbReference>
<dbReference type="GO" id="GO:0006508">
    <property type="term" value="P:proteolysis"/>
    <property type="evidence" value="ECO:0007669"/>
    <property type="project" value="UniProtKB-KW"/>
</dbReference>
<accession>A0A381S5W4</accession>
<evidence type="ECO:0000256" key="10">
    <source>
        <dbReference type="SAM" id="Phobius"/>
    </source>
</evidence>
<organism evidence="12">
    <name type="scientific">marine metagenome</name>
    <dbReference type="NCBI Taxonomy" id="408172"/>
    <lineage>
        <taxon>unclassified sequences</taxon>
        <taxon>metagenomes</taxon>
        <taxon>ecological metagenomes</taxon>
    </lineage>
</organism>
<dbReference type="InterPro" id="IPR008915">
    <property type="entry name" value="Peptidase_M50"/>
</dbReference>
<keyword evidence="9 10" id="KW-0472">Membrane</keyword>
<dbReference type="CDD" id="cd23081">
    <property type="entry name" value="cpPDZ_EcRseP-like"/>
    <property type="match status" value="1"/>
</dbReference>
<dbReference type="InterPro" id="IPR004387">
    <property type="entry name" value="Pept_M50_Zn"/>
</dbReference>
<dbReference type="NCBIfam" id="TIGR00054">
    <property type="entry name" value="RIP metalloprotease RseP"/>
    <property type="match status" value="1"/>
</dbReference>
<feature type="domain" description="PDZ" evidence="11">
    <location>
        <begin position="145"/>
        <end position="221"/>
    </location>
</feature>
<feature type="non-terminal residue" evidence="12">
    <location>
        <position position="381"/>
    </location>
</feature>
<keyword evidence="8" id="KW-0482">Metalloprotease</keyword>
<reference evidence="12" key="1">
    <citation type="submission" date="2018-05" db="EMBL/GenBank/DDBJ databases">
        <authorList>
            <person name="Lanie J.A."/>
            <person name="Ng W.-L."/>
            <person name="Kazmierczak K.M."/>
            <person name="Andrzejewski T.M."/>
            <person name="Davidsen T.M."/>
            <person name="Wayne K.J."/>
            <person name="Tettelin H."/>
            <person name="Glass J.I."/>
            <person name="Rusch D."/>
            <person name="Podicherti R."/>
            <person name="Tsui H.-C.T."/>
            <person name="Winkler M.E."/>
        </authorList>
    </citation>
    <scope>NUCLEOTIDE SEQUENCE</scope>
</reference>
<dbReference type="SMART" id="SM00228">
    <property type="entry name" value="PDZ"/>
    <property type="match status" value="1"/>
</dbReference>
<dbReference type="CDD" id="cd06163">
    <property type="entry name" value="S2P-M50_PDZ_RseP-like"/>
    <property type="match status" value="1"/>
</dbReference>
<keyword evidence="3" id="KW-0645">Protease</keyword>
<dbReference type="EMBL" id="UINC01002527">
    <property type="protein sequence ID" value="SUZ97627.1"/>
    <property type="molecule type" value="Genomic_DNA"/>
</dbReference>
<protein>
    <recommendedName>
        <fullName evidence="11">PDZ domain-containing protein</fullName>
    </recommendedName>
</protein>
<dbReference type="Gene3D" id="2.30.42.10">
    <property type="match status" value="1"/>
</dbReference>
<evidence type="ECO:0000256" key="4">
    <source>
        <dbReference type="ARBA" id="ARBA00022692"/>
    </source>
</evidence>
<feature type="transmembrane region" description="Helical" evidence="10">
    <location>
        <begin position="313"/>
        <end position="333"/>
    </location>
</feature>
<evidence type="ECO:0000256" key="9">
    <source>
        <dbReference type="ARBA" id="ARBA00023136"/>
    </source>
</evidence>
<comment type="cofactor">
    <cofactor evidence="1">
        <name>Zn(2+)</name>
        <dbReference type="ChEBI" id="CHEBI:29105"/>
    </cofactor>
</comment>
<feature type="transmembrane region" description="Helical" evidence="10">
    <location>
        <begin position="131"/>
        <end position="155"/>
    </location>
</feature>
<proteinExistence type="predicted"/>
<dbReference type="GO" id="GO:0016020">
    <property type="term" value="C:membrane"/>
    <property type="evidence" value="ECO:0007669"/>
    <property type="project" value="UniProtKB-SubCell"/>
</dbReference>
<evidence type="ECO:0000256" key="7">
    <source>
        <dbReference type="ARBA" id="ARBA00022989"/>
    </source>
</evidence>
<sequence length="381" mass="42256">MTTLWATIIILGVLITIHECGHFIAARSVGVRVERFSIGIPPRFFTITSINNGWLLKIFFYKRTEGRLRWQPVFQKQIQKPGRKGSKTEYVIALLPLGGYVKMAGIIDESMDTNIQYEEDELMSKPLWAKLWVMSAGVIMNTILAFFIFASVGYYQGTAEIRNEPVVAELQDDMPAKAAGILPGDRIIGINGSTIETWDDLTEIIHGQPNKDMALRIERKNVQINLNITTTFVHFPRSGGIDTLGVIGIAPEVIFLDMTFNEALGVGWFRTMASFGMIVTSLRMLGSGSASVSDFGGPIMIAQLAGQTAEAGWIPFLTFMALISVNLAFINILPIPGLDGGHIFLHLIEGFIRRPLTLKTRITIQQIGMAFILMLMVTIIF</sequence>
<gene>
    <name evidence="12" type="ORF">METZ01_LOCUS50481</name>
</gene>
<evidence type="ECO:0000256" key="3">
    <source>
        <dbReference type="ARBA" id="ARBA00022670"/>
    </source>
</evidence>
<keyword evidence="7 10" id="KW-1133">Transmembrane helix</keyword>
<evidence type="ECO:0000313" key="12">
    <source>
        <dbReference type="EMBL" id="SUZ97627.1"/>
    </source>
</evidence>
<dbReference type="PANTHER" id="PTHR42837:SF2">
    <property type="entry name" value="MEMBRANE METALLOPROTEASE ARASP2, CHLOROPLASTIC-RELATED"/>
    <property type="match status" value="1"/>
</dbReference>